<protein>
    <recommendedName>
        <fullName evidence="3">Helix-turn-helix domain-containing protein</fullName>
    </recommendedName>
</protein>
<evidence type="ECO:0000313" key="2">
    <source>
        <dbReference type="EMBL" id="KKN39245.1"/>
    </source>
</evidence>
<accession>A0A0F9Q5H7</accession>
<name>A0A0F9Q5H7_9ZZZZ</name>
<feature type="compositionally biased region" description="Low complexity" evidence="1">
    <location>
        <begin position="237"/>
        <end position="246"/>
    </location>
</feature>
<gene>
    <name evidence="2" type="ORF">LCGC14_0745280</name>
</gene>
<evidence type="ECO:0008006" key="3">
    <source>
        <dbReference type="Google" id="ProtNLM"/>
    </source>
</evidence>
<dbReference type="EMBL" id="LAZR01001774">
    <property type="protein sequence ID" value="KKN39245.1"/>
    <property type="molecule type" value="Genomic_DNA"/>
</dbReference>
<evidence type="ECO:0000256" key="1">
    <source>
        <dbReference type="SAM" id="MobiDB-lite"/>
    </source>
</evidence>
<feature type="region of interest" description="Disordered" evidence="1">
    <location>
        <begin position="270"/>
        <end position="289"/>
    </location>
</feature>
<dbReference type="Gene3D" id="1.10.10.10">
    <property type="entry name" value="Winged helix-like DNA-binding domain superfamily/Winged helix DNA-binding domain"/>
    <property type="match status" value="1"/>
</dbReference>
<dbReference type="Pfam" id="PF13730">
    <property type="entry name" value="HTH_36"/>
    <property type="match status" value="1"/>
</dbReference>
<feature type="region of interest" description="Disordered" evidence="1">
    <location>
        <begin position="102"/>
        <end position="146"/>
    </location>
</feature>
<comment type="caution">
    <text evidence="2">The sequence shown here is derived from an EMBL/GenBank/DDBJ whole genome shotgun (WGS) entry which is preliminary data.</text>
</comment>
<sequence>MKRIQSDTGPFAIIPEWLLESGVSDRAIRLYGLLARCADADGGSYPSRAYLGKKANCSPSSVDRALGELVKAKALHIQARRDGDPKYKGQLTNYYTVFRRLPDDTPMQDSGPPLFTGDEENESHVNESTASLDHSENDLSQPPPAAASEVAVFKEVVTEYLAANKGNRVSALVRIGDSLGYERNGGFAAALVRDFHEKLSSMRMVDAMVAGITAKGDPWAYVRKALDGEARRGAGWGQQAGAQPAEGTGGGLNIVSREEVEAALKARADEAAGAGAGADTGQGSSVPLP</sequence>
<organism evidence="2">
    <name type="scientific">marine sediment metagenome</name>
    <dbReference type="NCBI Taxonomy" id="412755"/>
    <lineage>
        <taxon>unclassified sequences</taxon>
        <taxon>metagenomes</taxon>
        <taxon>ecological metagenomes</taxon>
    </lineage>
</organism>
<reference evidence="2" key="1">
    <citation type="journal article" date="2015" name="Nature">
        <title>Complex archaea that bridge the gap between prokaryotes and eukaryotes.</title>
        <authorList>
            <person name="Spang A."/>
            <person name="Saw J.H."/>
            <person name="Jorgensen S.L."/>
            <person name="Zaremba-Niedzwiedzka K."/>
            <person name="Martijn J."/>
            <person name="Lind A.E."/>
            <person name="van Eijk R."/>
            <person name="Schleper C."/>
            <person name="Guy L."/>
            <person name="Ettema T.J."/>
        </authorList>
    </citation>
    <scope>NUCLEOTIDE SEQUENCE</scope>
</reference>
<dbReference type="InterPro" id="IPR036388">
    <property type="entry name" value="WH-like_DNA-bd_sf"/>
</dbReference>
<feature type="region of interest" description="Disordered" evidence="1">
    <location>
        <begin position="233"/>
        <end position="253"/>
    </location>
</feature>
<dbReference type="AlphaFoldDB" id="A0A0F9Q5H7"/>
<proteinExistence type="predicted"/>